<dbReference type="AlphaFoldDB" id="B1G5M6"/>
<reference evidence="1 2" key="1">
    <citation type="submission" date="2008-03" db="EMBL/GenBank/DDBJ databases">
        <title>Sequencing of the draft genome and assembly of Burkholderia graminis C4D1M.</title>
        <authorList>
            <consortium name="US DOE Joint Genome Institute (JGI-PGF)"/>
            <person name="Copeland A."/>
            <person name="Lucas S."/>
            <person name="Lapidus A."/>
            <person name="Glavina del Rio T."/>
            <person name="Dalin E."/>
            <person name="Tice H."/>
            <person name="Bruce D."/>
            <person name="Goodwin L."/>
            <person name="Pitluck S."/>
            <person name="Larimer F."/>
            <person name="Land M.L."/>
            <person name="Hauser L."/>
            <person name="Tiedje J."/>
            <person name="Richardson P."/>
        </authorList>
    </citation>
    <scope>NUCLEOTIDE SEQUENCE [LARGE SCALE GENOMIC DNA]</scope>
    <source>
        <strain evidence="2">ATCC 700544 / DSM 17151 / LMG 18924 / NCIMB 13744 / C4D1M</strain>
    </source>
</reference>
<dbReference type="EMBL" id="ABLD01000017">
    <property type="protein sequence ID" value="EDT08477.1"/>
    <property type="molecule type" value="Genomic_DNA"/>
</dbReference>
<sequence>MNDNVKVTITIRAPQSDAWIAACRALRAAGGRRFLVGARPADPDAIRKALANLVVEDRDAQARRLLVVRPLPCDRQ</sequence>
<organism evidence="1 2">
    <name type="scientific">Paraburkholderia graminis (strain ATCC 700544 / DSM 17151 / LMG 18924 / NCIMB 13744 / C4D1M)</name>
    <dbReference type="NCBI Taxonomy" id="396598"/>
    <lineage>
        <taxon>Bacteria</taxon>
        <taxon>Pseudomonadati</taxon>
        <taxon>Pseudomonadota</taxon>
        <taxon>Betaproteobacteria</taxon>
        <taxon>Burkholderiales</taxon>
        <taxon>Burkholderiaceae</taxon>
        <taxon>Paraburkholderia</taxon>
    </lineage>
</organism>
<protein>
    <submittedName>
        <fullName evidence="1">Uncharacterized protein</fullName>
    </submittedName>
</protein>
<proteinExistence type="predicted"/>
<dbReference type="Proteomes" id="UP000005045">
    <property type="component" value="Unassembled WGS sequence"/>
</dbReference>
<evidence type="ECO:0000313" key="1">
    <source>
        <dbReference type="EMBL" id="EDT08477.1"/>
    </source>
</evidence>
<dbReference type="RefSeq" id="WP_006051200.1">
    <property type="nucleotide sequence ID" value="NZ_ABLD01000017.1"/>
</dbReference>
<keyword evidence="2" id="KW-1185">Reference proteome</keyword>
<accession>B1G5M6</accession>
<comment type="caution">
    <text evidence="1">The sequence shown here is derived from an EMBL/GenBank/DDBJ whole genome shotgun (WGS) entry which is preliminary data.</text>
</comment>
<evidence type="ECO:0000313" key="2">
    <source>
        <dbReference type="Proteomes" id="UP000005045"/>
    </source>
</evidence>
<name>B1G5M6_PARG4</name>
<gene>
    <name evidence="1" type="ORF">BgramDRAFT_4630</name>
</gene>